<name>A0A8T0IKY8_CERPU</name>
<sequence>MSGLQSRASRIGFFPGRVLLSRASSRHLSFSDNPAKIVTVHGWHHPQDDLLEVVTVLHGWHHPQDDLLEVPTRTSKALSLSEGLHVMGMFEFFVKTPRLD</sequence>
<dbReference type="EMBL" id="CM026423">
    <property type="protein sequence ID" value="KAG0583547.1"/>
    <property type="molecule type" value="Genomic_DNA"/>
</dbReference>
<evidence type="ECO:0000313" key="1">
    <source>
        <dbReference type="EMBL" id="KAG0583547.1"/>
    </source>
</evidence>
<evidence type="ECO:0000313" key="2">
    <source>
        <dbReference type="Proteomes" id="UP000822688"/>
    </source>
</evidence>
<keyword evidence="2" id="KW-1185">Reference proteome</keyword>
<protein>
    <submittedName>
        <fullName evidence="1">Uncharacterized protein</fullName>
    </submittedName>
</protein>
<reference evidence="1" key="1">
    <citation type="submission" date="2020-06" db="EMBL/GenBank/DDBJ databases">
        <title>WGS assembly of Ceratodon purpureus strain R40.</title>
        <authorList>
            <person name="Carey S.B."/>
            <person name="Jenkins J."/>
            <person name="Shu S."/>
            <person name="Lovell J.T."/>
            <person name="Sreedasyam A."/>
            <person name="Maumus F."/>
            <person name="Tiley G.P."/>
            <person name="Fernandez-Pozo N."/>
            <person name="Barry K."/>
            <person name="Chen C."/>
            <person name="Wang M."/>
            <person name="Lipzen A."/>
            <person name="Daum C."/>
            <person name="Saski C.A."/>
            <person name="Payton A.C."/>
            <person name="Mcbreen J.C."/>
            <person name="Conrad R.E."/>
            <person name="Kollar L.M."/>
            <person name="Olsson S."/>
            <person name="Huttunen S."/>
            <person name="Landis J.B."/>
            <person name="Wickett N.J."/>
            <person name="Johnson M.G."/>
            <person name="Rensing S.A."/>
            <person name="Grimwood J."/>
            <person name="Schmutz J."/>
            <person name="Mcdaniel S.F."/>
        </authorList>
    </citation>
    <scope>NUCLEOTIDE SEQUENCE</scope>
    <source>
        <strain evidence="1">R40</strain>
    </source>
</reference>
<dbReference type="AlphaFoldDB" id="A0A8T0IKY8"/>
<dbReference type="Proteomes" id="UP000822688">
    <property type="component" value="Chromosome 3"/>
</dbReference>
<organism evidence="1 2">
    <name type="scientific">Ceratodon purpureus</name>
    <name type="common">Fire moss</name>
    <name type="synonym">Dicranum purpureum</name>
    <dbReference type="NCBI Taxonomy" id="3225"/>
    <lineage>
        <taxon>Eukaryota</taxon>
        <taxon>Viridiplantae</taxon>
        <taxon>Streptophyta</taxon>
        <taxon>Embryophyta</taxon>
        <taxon>Bryophyta</taxon>
        <taxon>Bryophytina</taxon>
        <taxon>Bryopsida</taxon>
        <taxon>Dicranidae</taxon>
        <taxon>Pseudoditrichales</taxon>
        <taxon>Ditrichaceae</taxon>
        <taxon>Ceratodon</taxon>
    </lineage>
</organism>
<gene>
    <name evidence="1" type="ORF">KC19_3G145800</name>
</gene>
<proteinExistence type="predicted"/>
<comment type="caution">
    <text evidence="1">The sequence shown here is derived from an EMBL/GenBank/DDBJ whole genome shotgun (WGS) entry which is preliminary data.</text>
</comment>
<accession>A0A8T0IKY8</accession>